<feature type="region of interest" description="Disordered" evidence="1">
    <location>
        <begin position="139"/>
        <end position="158"/>
    </location>
</feature>
<dbReference type="Gene3D" id="1.25.10.10">
    <property type="entry name" value="Leucine-rich Repeat Variant"/>
    <property type="match status" value="1"/>
</dbReference>
<dbReference type="HOGENOM" id="CLU_052695_0_0_1"/>
<dbReference type="InterPro" id="IPR011989">
    <property type="entry name" value="ARM-like"/>
</dbReference>
<organism evidence="3">
    <name type="scientific">Grosmannia clavigera (strain kw1407 / UAMH 11150)</name>
    <name type="common">Blue stain fungus</name>
    <name type="synonym">Graphiocladiella clavigera</name>
    <dbReference type="NCBI Taxonomy" id="655863"/>
    <lineage>
        <taxon>Eukaryota</taxon>
        <taxon>Fungi</taxon>
        <taxon>Dikarya</taxon>
        <taxon>Ascomycota</taxon>
        <taxon>Pezizomycotina</taxon>
        <taxon>Sordariomycetes</taxon>
        <taxon>Sordariomycetidae</taxon>
        <taxon>Ophiostomatales</taxon>
        <taxon>Ophiostomataceae</taxon>
        <taxon>Leptographium</taxon>
    </lineage>
</organism>
<dbReference type="InParanoid" id="F0XBE9"/>
<evidence type="ECO:0000313" key="2">
    <source>
        <dbReference type="EMBL" id="EFX04877.1"/>
    </source>
</evidence>
<dbReference type="InterPro" id="IPR016024">
    <property type="entry name" value="ARM-type_fold"/>
</dbReference>
<proteinExistence type="predicted"/>
<evidence type="ECO:0000256" key="1">
    <source>
        <dbReference type="SAM" id="MobiDB-lite"/>
    </source>
</evidence>
<dbReference type="STRING" id="655863.F0XBE9"/>
<dbReference type="AlphaFoldDB" id="F0XBE9"/>
<evidence type="ECO:0008006" key="4">
    <source>
        <dbReference type="Google" id="ProtNLM"/>
    </source>
</evidence>
<dbReference type="Pfam" id="PF13646">
    <property type="entry name" value="HEAT_2"/>
    <property type="match status" value="1"/>
</dbReference>
<dbReference type="GeneID" id="25978428"/>
<keyword evidence="3" id="KW-1185">Reference proteome</keyword>
<protein>
    <recommendedName>
        <fullName evidence="4">HEAT repeat domain-containing protein</fullName>
    </recommendedName>
</protein>
<evidence type="ECO:0000313" key="3">
    <source>
        <dbReference type="Proteomes" id="UP000007796"/>
    </source>
</evidence>
<dbReference type="OrthoDB" id="515401at2759"/>
<reference evidence="2 3" key="1">
    <citation type="journal article" date="2011" name="Proc. Natl. Acad. Sci. U.S.A.">
        <title>Genome and transcriptome analyses of the mountain pine beetle-fungal symbiont Grosmannia clavigera, a lodgepole pine pathogen.</title>
        <authorList>
            <person name="DiGuistini S."/>
            <person name="Wang Y."/>
            <person name="Liao N.Y."/>
            <person name="Taylor G."/>
            <person name="Tanguay P."/>
            <person name="Feau N."/>
            <person name="Henrissat B."/>
            <person name="Chan S.K."/>
            <person name="Hesse-Orce U."/>
            <person name="Alamouti S.M."/>
            <person name="Tsui C.K.M."/>
            <person name="Docking R.T."/>
            <person name="Levasseur A."/>
            <person name="Haridas S."/>
            <person name="Robertson G."/>
            <person name="Birol I."/>
            <person name="Holt R.A."/>
            <person name="Marra M.A."/>
            <person name="Hamelin R.C."/>
            <person name="Hirst M."/>
            <person name="Jones S.J.M."/>
            <person name="Bohlmann J."/>
            <person name="Breuil C."/>
        </authorList>
    </citation>
    <scope>NUCLEOTIDE SEQUENCE [LARGE SCALE GENOMIC DNA]</scope>
    <source>
        <strain evidence="3">kw1407 / UAMH 11150</strain>
    </source>
</reference>
<name>F0XBE9_GROCL</name>
<dbReference type="EMBL" id="GL629756">
    <property type="protein sequence ID" value="EFX04877.1"/>
    <property type="molecule type" value="Genomic_DNA"/>
</dbReference>
<dbReference type="eggNOG" id="ENOG502SSRP">
    <property type="taxonomic scope" value="Eukaryota"/>
</dbReference>
<gene>
    <name evidence="2" type="ORF">CMQ_5139</name>
</gene>
<accession>F0XBE9</accession>
<sequence length="436" mass="47684">MSQDEPVDPLADIDSVDWAAVAHAYGPATDIPDALRRLQQADDVQDAYWVLYGNLYHQGTRYAATATAIPFLYRLLDDPHTPQKELLLEYLTKLAIGANSTQSPMGQAEAGWLETVRAMQSDPAYVDRLRQTQATWLNASTSQADRQKRERELQLQPKPEGAVEVAMMNHRAYAAVQAGVDSLIARLQDPAAVVRAHAAYTMAWFPAVQPQTRPALEALLATEPDVAVRASALFSLAITQYMTGDLAADSAVARLLQAEAAAPDADLFVRWVGCLGLLKLRCQTADQLALVARKLTDDAFLNEYESENLEERGTVFPFAAHDIEDLAALATLETAGLKGSEHPEFARAIMQTFASASGLELLSLTASCINIAFDGVTPPRGAPFHTFTPLQQELLHALLNVSDSMWAFANFTMIMDQWTLPGSKPELEKLVRSSCT</sequence>
<dbReference type="SUPFAM" id="SSF48371">
    <property type="entry name" value="ARM repeat"/>
    <property type="match status" value="1"/>
</dbReference>
<dbReference type="RefSeq" id="XP_014174359.1">
    <property type="nucleotide sequence ID" value="XM_014318884.1"/>
</dbReference>
<dbReference type="Proteomes" id="UP000007796">
    <property type="component" value="Unassembled WGS sequence"/>
</dbReference>